<dbReference type="GO" id="GO:0002055">
    <property type="term" value="F:adenine binding"/>
    <property type="evidence" value="ECO:0007669"/>
    <property type="project" value="TreeGrafter"/>
</dbReference>
<keyword evidence="10 11" id="KW-0660">Purine salvage</keyword>
<evidence type="ECO:0000256" key="2">
    <source>
        <dbReference type="ARBA" id="ARBA00003968"/>
    </source>
</evidence>
<dbReference type="GO" id="GO:0006168">
    <property type="term" value="P:adenine salvage"/>
    <property type="evidence" value="ECO:0007669"/>
    <property type="project" value="InterPro"/>
</dbReference>
<evidence type="ECO:0000256" key="5">
    <source>
        <dbReference type="ARBA" id="ARBA00008391"/>
    </source>
</evidence>
<name>A0A9X2KKP6_9MICC</name>
<evidence type="ECO:0000256" key="7">
    <source>
        <dbReference type="ARBA" id="ARBA00022490"/>
    </source>
</evidence>
<comment type="subcellular location">
    <subcellularLocation>
        <location evidence="3 11">Cytoplasm</location>
    </subcellularLocation>
</comment>
<dbReference type="CDD" id="cd06223">
    <property type="entry name" value="PRTases_typeI"/>
    <property type="match status" value="1"/>
</dbReference>
<dbReference type="GO" id="GO:0003999">
    <property type="term" value="F:adenine phosphoribosyltransferase activity"/>
    <property type="evidence" value="ECO:0007669"/>
    <property type="project" value="UniProtKB-UniRule"/>
</dbReference>
<comment type="catalytic activity">
    <reaction evidence="1 11">
        <text>AMP + diphosphate = 5-phospho-alpha-D-ribose 1-diphosphate + adenine</text>
        <dbReference type="Rhea" id="RHEA:16609"/>
        <dbReference type="ChEBI" id="CHEBI:16708"/>
        <dbReference type="ChEBI" id="CHEBI:33019"/>
        <dbReference type="ChEBI" id="CHEBI:58017"/>
        <dbReference type="ChEBI" id="CHEBI:456215"/>
        <dbReference type="EC" id="2.4.2.7"/>
    </reaction>
</comment>
<protein>
    <recommendedName>
        <fullName evidence="6 11">Adenine phosphoribosyltransferase</fullName>
        <shortName evidence="11">APRT</shortName>
        <ecNumber evidence="6 11">2.4.2.7</ecNumber>
    </recommendedName>
</protein>
<comment type="function">
    <text evidence="2 11">Catalyzes a salvage reaction resulting in the formation of AMP, that is energically less costly than de novo synthesis.</text>
</comment>
<dbReference type="Gene3D" id="3.40.50.2020">
    <property type="match status" value="1"/>
</dbReference>
<reference evidence="13" key="1">
    <citation type="submission" date="2022-06" db="EMBL/GenBank/DDBJ databases">
        <title>Rothia sp. isolated from sandalwood seedling.</title>
        <authorList>
            <person name="Tuikhar N."/>
            <person name="Kirdat K."/>
            <person name="Thorat V."/>
            <person name="Swetha P."/>
            <person name="Padma S."/>
            <person name="Sundararaj R."/>
            <person name="Yadav A."/>
        </authorList>
    </citation>
    <scope>NUCLEOTIDE SEQUENCE</scope>
    <source>
        <strain evidence="13">AR01</strain>
    </source>
</reference>
<feature type="domain" description="Phosphoribosyltransferase" evidence="12">
    <location>
        <begin position="48"/>
        <end position="161"/>
    </location>
</feature>
<dbReference type="InterPro" id="IPR005764">
    <property type="entry name" value="Ade_phspho_trans"/>
</dbReference>
<dbReference type="Proteomes" id="UP001139502">
    <property type="component" value="Unassembled WGS sequence"/>
</dbReference>
<dbReference type="EMBL" id="JANAFB010000007">
    <property type="protein sequence ID" value="MCP3425276.1"/>
    <property type="molecule type" value="Genomic_DNA"/>
</dbReference>
<gene>
    <name evidence="11" type="primary">apt</name>
    <name evidence="13" type="ORF">NBM05_04345</name>
</gene>
<dbReference type="RefSeq" id="WP_254165385.1">
    <property type="nucleotide sequence ID" value="NZ_JANAFB010000007.1"/>
</dbReference>
<evidence type="ECO:0000256" key="1">
    <source>
        <dbReference type="ARBA" id="ARBA00000868"/>
    </source>
</evidence>
<dbReference type="InterPro" id="IPR000836">
    <property type="entry name" value="PRTase_dom"/>
</dbReference>
<dbReference type="PANTHER" id="PTHR32315">
    <property type="entry name" value="ADENINE PHOSPHORIBOSYLTRANSFERASE"/>
    <property type="match status" value="1"/>
</dbReference>
<organism evidence="13 14">
    <name type="scientific">Rothia santali</name>
    <dbReference type="NCBI Taxonomy" id="2949643"/>
    <lineage>
        <taxon>Bacteria</taxon>
        <taxon>Bacillati</taxon>
        <taxon>Actinomycetota</taxon>
        <taxon>Actinomycetes</taxon>
        <taxon>Micrococcales</taxon>
        <taxon>Micrococcaceae</taxon>
        <taxon>Rothia</taxon>
    </lineage>
</organism>
<proteinExistence type="inferred from homology"/>
<evidence type="ECO:0000256" key="3">
    <source>
        <dbReference type="ARBA" id="ARBA00004496"/>
    </source>
</evidence>
<keyword evidence="8 11" id="KW-0328">Glycosyltransferase</keyword>
<accession>A0A9X2KKP6</accession>
<evidence type="ECO:0000313" key="13">
    <source>
        <dbReference type="EMBL" id="MCP3425276.1"/>
    </source>
</evidence>
<comment type="pathway">
    <text evidence="4 11">Purine metabolism; AMP biosynthesis via salvage pathway; AMP from adenine: step 1/1.</text>
</comment>
<dbReference type="NCBIfam" id="NF002636">
    <property type="entry name" value="PRK02304.1-5"/>
    <property type="match status" value="1"/>
</dbReference>
<dbReference type="GO" id="GO:0006166">
    <property type="term" value="P:purine ribonucleoside salvage"/>
    <property type="evidence" value="ECO:0007669"/>
    <property type="project" value="UniProtKB-KW"/>
</dbReference>
<dbReference type="PANTHER" id="PTHR32315:SF3">
    <property type="entry name" value="ADENINE PHOSPHORIBOSYLTRANSFERASE"/>
    <property type="match status" value="1"/>
</dbReference>
<keyword evidence="9 11" id="KW-0808">Transferase</keyword>
<comment type="similarity">
    <text evidence="5 11">Belongs to the purine/pyrimidine phosphoribosyltransferase family.</text>
</comment>
<evidence type="ECO:0000313" key="14">
    <source>
        <dbReference type="Proteomes" id="UP001139502"/>
    </source>
</evidence>
<dbReference type="GO" id="GO:0016208">
    <property type="term" value="F:AMP binding"/>
    <property type="evidence" value="ECO:0007669"/>
    <property type="project" value="TreeGrafter"/>
</dbReference>
<evidence type="ECO:0000256" key="4">
    <source>
        <dbReference type="ARBA" id="ARBA00004659"/>
    </source>
</evidence>
<dbReference type="InterPro" id="IPR050054">
    <property type="entry name" value="UPRTase/APRTase"/>
</dbReference>
<keyword evidence="14" id="KW-1185">Reference proteome</keyword>
<dbReference type="GO" id="GO:0044209">
    <property type="term" value="P:AMP salvage"/>
    <property type="evidence" value="ECO:0007669"/>
    <property type="project" value="UniProtKB-UniRule"/>
</dbReference>
<comment type="caution">
    <text evidence="13">The sequence shown here is derived from an EMBL/GenBank/DDBJ whole genome shotgun (WGS) entry which is preliminary data.</text>
</comment>
<dbReference type="HAMAP" id="MF_00004">
    <property type="entry name" value="Aden_phosphoribosyltr"/>
    <property type="match status" value="1"/>
</dbReference>
<dbReference type="Pfam" id="PF00156">
    <property type="entry name" value="Pribosyltran"/>
    <property type="match status" value="1"/>
</dbReference>
<keyword evidence="7 11" id="KW-0963">Cytoplasm</keyword>
<dbReference type="InterPro" id="IPR029057">
    <property type="entry name" value="PRTase-like"/>
</dbReference>
<evidence type="ECO:0000256" key="11">
    <source>
        <dbReference type="HAMAP-Rule" id="MF_00004"/>
    </source>
</evidence>
<evidence type="ECO:0000256" key="6">
    <source>
        <dbReference type="ARBA" id="ARBA00011893"/>
    </source>
</evidence>
<evidence type="ECO:0000256" key="8">
    <source>
        <dbReference type="ARBA" id="ARBA00022676"/>
    </source>
</evidence>
<dbReference type="SUPFAM" id="SSF53271">
    <property type="entry name" value="PRTase-like"/>
    <property type="match status" value="1"/>
</dbReference>
<dbReference type="AlphaFoldDB" id="A0A9X2KKP6"/>
<dbReference type="GO" id="GO:0005737">
    <property type="term" value="C:cytoplasm"/>
    <property type="evidence" value="ECO:0007669"/>
    <property type="project" value="UniProtKB-SubCell"/>
</dbReference>
<evidence type="ECO:0000259" key="12">
    <source>
        <dbReference type="Pfam" id="PF00156"/>
    </source>
</evidence>
<dbReference type="NCBIfam" id="NF002634">
    <property type="entry name" value="PRK02304.1-3"/>
    <property type="match status" value="1"/>
</dbReference>
<comment type="subunit">
    <text evidence="11">Homodimer.</text>
</comment>
<dbReference type="FunFam" id="3.40.50.2020:FF:000021">
    <property type="entry name" value="Adenine phosphoribosyltransferase"/>
    <property type="match status" value="1"/>
</dbReference>
<dbReference type="EC" id="2.4.2.7" evidence="6 11"/>
<evidence type="ECO:0000256" key="10">
    <source>
        <dbReference type="ARBA" id="ARBA00022726"/>
    </source>
</evidence>
<evidence type="ECO:0000256" key="9">
    <source>
        <dbReference type="ARBA" id="ARBA00022679"/>
    </source>
</evidence>
<sequence>MHESSTPTADRAVARTIERVCAVIPDYPEPGVVFRDLTPLFANGAAFRETIDALLQQFEGSYDVIAGVEARGFLLASAAAYAAGVGVMPVRKQGKLPRDTYAESYQLEYGTATLEIHRDDVPAGSRVLILDDVLATGGTLAATTRLMERAELSVAGIGVVMELDGLGGRETLRGQRVSALYTA</sequence>